<dbReference type="Pfam" id="PF01327">
    <property type="entry name" value="Pep_deformylase"/>
    <property type="match status" value="1"/>
</dbReference>
<evidence type="ECO:0000256" key="2">
    <source>
        <dbReference type="ARBA" id="ARBA00023004"/>
    </source>
</evidence>
<dbReference type="GO" id="GO:0042586">
    <property type="term" value="F:peptide deformylase activity"/>
    <property type="evidence" value="ECO:0007669"/>
    <property type="project" value="UniProtKB-EC"/>
</dbReference>
<accession>A0ABT1RWP9</accession>
<comment type="cofactor">
    <cofactor evidence="3">
        <name>Fe(2+)</name>
        <dbReference type="ChEBI" id="CHEBI:29033"/>
    </cofactor>
    <text evidence="3">Binds 1 Fe(2+) ion.</text>
</comment>
<keyword evidence="5" id="KW-1185">Reference proteome</keyword>
<feature type="active site" evidence="3">
    <location>
        <position position="131"/>
    </location>
</feature>
<keyword evidence="3 4" id="KW-0378">Hydrolase</keyword>
<dbReference type="EC" id="3.5.1.88" evidence="3"/>
<comment type="similarity">
    <text evidence="1 3">Belongs to the polypeptide deformylase family.</text>
</comment>
<reference evidence="4 5" key="1">
    <citation type="submission" date="2022-06" db="EMBL/GenBank/DDBJ databases">
        <title>Isolation of gut microbiota from human fecal samples.</title>
        <authorList>
            <person name="Pamer E.G."/>
            <person name="Barat B."/>
            <person name="Waligurski E."/>
            <person name="Medina S."/>
            <person name="Paddock L."/>
            <person name="Mostad J."/>
        </authorList>
    </citation>
    <scope>NUCLEOTIDE SEQUENCE [LARGE SCALE GENOMIC DNA]</scope>
    <source>
        <strain evidence="4 5">DFI.9.73</strain>
    </source>
</reference>
<keyword evidence="3" id="KW-0648">Protein biosynthesis</keyword>
<evidence type="ECO:0000313" key="5">
    <source>
        <dbReference type="Proteomes" id="UP001524473"/>
    </source>
</evidence>
<dbReference type="PIRSF" id="PIRSF004749">
    <property type="entry name" value="Pep_def"/>
    <property type="match status" value="1"/>
</dbReference>
<comment type="catalytic activity">
    <reaction evidence="3">
        <text>N-terminal N-formyl-L-methionyl-[peptide] + H2O = N-terminal L-methionyl-[peptide] + formate</text>
        <dbReference type="Rhea" id="RHEA:24420"/>
        <dbReference type="Rhea" id="RHEA-COMP:10639"/>
        <dbReference type="Rhea" id="RHEA-COMP:10640"/>
        <dbReference type="ChEBI" id="CHEBI:15377"/>
        <dbReference type="ChEBI" id="CHEBI:15740"/>
        <dbReference type="ChEBI" id="CHEBI:49298"/>
        <dbReference type="ChEBI" id="CHEBI:64731"/>
        <dbReference type="EC" id="3.5.1.88"/>
    </reaction>
</comment>
<protein>
    <recommendedName>
        <fullName evidence="3">Peptide deformylase</fullName>
        <shortName evidence="3">PDF</shortName>
        <ecNumber evidence="3">3.5.1.88</ecNumber>
    </recommendedName>
    <alternativeName>
        <fullName evidence="3">Polypeptide deformylase</fullName>
    </alternativeName>
</protein>
<dbReference type="EMBL" id="JANFZH010000006">
    <property type="protein sequence ID" value="MCQ4839096.1"/>
    <property type="molecule type" value="Genomic_DNA"/>
</dbReference>
<dbReference type="GeneID" id="90533079"/>
<comment type="function">
    <text evidence="3">Removes the formyl group from the N-terminal Met of newly synthesized proteins. Requires at least a dipeptide for an efficient rate of reaction. N-terminal L-methionine is a prerequisite for activity but the enzyme has broad specificity at other positions.</text>
</comment>
<evidence type="ECO:0000256" key="3">
    <source>
        <dbReference type="HAMAP-Rule" id="MF_00163"/>
    </source>
</evidence>
<name>A0ABT1RWP9_9FIRM</name>
<dbReference type="NCBIfam" id="TIGR00079">
    <property type="entry name" value="pept_deformyl"/>
    <property type="match status" value="1"/>
</dbReference>
<dbReference type="PRINTS" id="PR01576">
    <property type="entry name" value="PDEFORMYLASE"/>
</dbReference>
<feature type="binding site" evidence="3">
    <location>
        <position position="130"/>
    </location>
    <ligand>
        <name>Fe cation</name>
        <dbReference type="ChEBI" id="CHEBI:24875"/>
    </ligand>
</feature>
<comment type="caution">
    <text evidence="4">The sequence shown here is derived from an EMBL/GenBank/DDBJ whole genome shotgun (WGS) entry which is preliminary data.</text>
</comment>
<sequence length="161" mass="17689">MAIRNIVQFGDNVLNKECRPVEKFDAKLAELLEDMKETLADANGAGLAAPQVGILRQVCVVDAGDGPIELVNPEIIATEGEQNGAEGCLSYPGEYGLVKRPMKVTVRAQDRQGNWFERTGEGLCARAFCHEIDHLHGVLFTAKVSRMLTPEELETGEYEED</sequence>
<feature type="binding site" evidence="3">
    <location>
        <position position="88"/>
    </location>
    <ligand>
        <name>Fe cation</name>
        <dbReference type="ChEBI" id="CHEBI:24875"/>
    </ligand>
</feature>
<dbReference type="RefSeq" id="WP_066865810.1">
    <property type="nucleotide sequence ID" value="NZ_CABKVV010000014.1"/>
</dbReference>
<keyword evidence="3" id="KW-0479">Metal-binding</keyword>
<evidence type="ECO:0000313" key="4">
    <source>
        <dbReference type="EMBL" id="MCQ4839096.1"/>
    </source>
</evidence>
<dbReference type="Proteomes" id="UP001524473">
    <property type="component" value="Unassembled WGS sequence"/>
</dbReference>
<dbReference type="HAMAP" id="MF_00163">
    <property type="entry name" value="Pep_deformylase"/>
    <property type="match status" value="1"/>
</dbReference>
<keyword evidence="2 3" id="KW-0408">Iron</keyword>
<evidence type="ECO:0000256" key="1">
    <source>
        <dbReference type="ARBA" id="ARBA00010759"/>
    </source>
</evidence>
<dbReference type="InterPro" id="IPR023635">
    <property type="entry name" value="Peptide_deformylase"/>
</dbReference>
<gene>
    <name evidence="3 4" type="primary">def</name>
    <name evidence="4" type="ORF">NE695_04090</name>
</gene>
<dbReference type="NCBIfam" id="NF001159">
    <property type="entry name" value="PRK00150.1-3"/>
    <property type="match status" value="1"/>
</dbReference>
<dbReference type="PANTHER" id="PTHR10458">
    <property type="entry name" value="PEPTIDE DEFORMYLASE"/>
    <property type="match status" value="1"/>
</dbReference>
<feature type="binding site" evidence="3">
    <location>
        <position position="134"/>
    </location>
    <ligand>
        <name>Fe cation</name>
        <dbReference type="ChEBI" id="CHEBI:24875"/>
    </ligand>
</feature>
<dbReference type="CDD" id="cd00487">
    <property type="entry name" value="Pep_deformylase"/>
    <property type="match status" value="1"/>
</dbReference>
<dbReference type="PANTHER" id="PTHR10458:SF22">
    <property type="entry name" value="PEPTIDE DEFORMYLASE"/>
    <property type="match status" value="1"/>
</dbReference>
<dbReference type="InterPro" id="IPR036821">
    <property type="entry name" value="Peptide_deformylase_sf"/>
</dbReference>
<dbReference type="SUPFAM" id="SSF56420">
    <property type="entry name" value="Peptide deformylase"/>
    <property type="match status" value="1"/>
</dbReference>
<dbReference type="Gene3D" id="3.90.45.10">
    <property type="entry name" value="Peptide deformylase"/>
    <property type="match status" value="1"/>
</dbReference>
<organism evidence="4 5">
    <name type="scientific">Neglectibacter timonensis</name>
    <dbReference type="NCBI Taxonomy" id="1776382"/>
    <lineage>
        <taxon>Bacteria</taxon>
        <taxon>Bacillati</taxon>
        <taxon>Bacillota</taxon>
        <taxon>Clostridia</taxon>
        <taxon>Eubacteriales</taxon>
        <taxon>Oscillospiraceae</taxon>
        <taxon>Neglectibacter</taxon>
    </lineage>
</organism>
<proteinExistence type="inferred from homology"/>